<keyword evidence="4 8" id="KW-0812">Transmembrane</keyword>
<comment type="similarity">
    <text evidence="2">Belongs to the auxin efflux carrier (TC 2.A.69.1) family.</text>
</comment>
<organism evidence="9 10">
    <name type="scientific">Hibiscus sabdariffa</name>
    <name type="common">roselle</name>
    <dbReference type="NCBI Taxonomy" id="183260"/>
    <lineage>
        <taxon>Eukaryota</taxon>
        <taxon>Viridiplantae</taxon>
        <taxon>Streptophyta</taxon>
        <taxon>Embryophyta</taxon>
        <taxon>Tracheophyta</taxon>
        <taxon>Spermatophyta</taxon>
        <taxon>Magnoliopsida</taxon>
        <taxon>eudicotyledons</taxon>
        <taxon>Gunneridae</taxon>
        <taxon>Pentapetalae</taxon>
        <taxon>rosids</taxon>
        <taxon>malvids</taxon>
        <taxon>Malvales</taxon>
        <taxon>Malvaceae</taxon>
        <taxon>Malvoideae</taxon>
        <taxon>Hibiscus</taxon>
    </lineage>
</organism>
<evidence type="ECO:0000256" key="8">
    <source>
        <dbReference type="SAM" id="Phobius"/>
    </source>
</evidence>
<evidence type="ECO:0000256" key="6">
    <source>
        <dbReference type="ARBA" id="ARBA00023136"/>
    </source>
</evidence>
<evidence type="ECO:0000256" key="5">
    <source>
        <dbReference type="ARBA" id="ARBA00022989"/>
    </source>
</evidence>
<dbReference type="InterPro" id="IPR051107">
    <property type="entry name" value="Auxin_Efflux_Carrier"/>
</dbReference>
<dbReference type="PANTHER" id="PTHR31752">
    <property type="entry name" value="AUXIN EFFLUX CARRIER COMPONENT 1B-RELATED"/>
    <property type="match status" value="1"/>
</dbReference>
<dbReference type="Proteomes" id="UP001472677">
    <property type="component" value="Unassembled WGS sequence"/>
</dbReference>
<comment type="subcellular location">
    <subcellularLocation>
        <location evidence="1">Endomembrane system</location>
        <topology evidence="1">Multi-pass membrane protein</topology>
    </subcellularLocation>
</comment>
<keyword evidence="3" id="KW-0813">Transport</keyword>
<dbReference type="EMBL" id="JBBPBM010000017">
    <property type="protein sequence ID" value="KAK8556884.1"/>
    <property type="molecule type" value="Genomic_DNA"/>
</dbReference>
<evidence type="ECO:0000256" key="1">
    <source>
        <dbReference type="ARBA" id="ARBA00004127"/>
    </source>
</evidence>
<keyword evidence="7" id="KW-0927">Auxin signaling pathway</keyword>
<dbReference type="InterPro" id="IPR004776">
    <property type="entry name" value="Mem_transp_PIN-like"/>
</dbReference>
<feature type="transmembrane region" description="Helical" evidence="8">
    <location>
        <begin position="60"/>
        <end position="81"/>
    </location>
</feature>
<evidence type="ECO:0000256" key="2">
    <source>
        <dbReference type="ARBA" id="ARBA00009177"/>
    </source>
</evidence>
<reference evidence="9 10" key="1">
    <citation type="journal article" date="2024" name="G3 (Bethesda)">
        <title>Genome assembly of Hibiscus sabdariffa L. provides insights into metabolisms of medicinal natural products.</title>
        <authorList>
            <person name="Kim T."/>
        </authorList>
    </citation>
    <scope>NUCLEOTIDE SEQUENCE [LARGE SCALE GENOMIC DNA]</scope>
    <source>
        <strain evidence="9">TK-2024</strain>
        <tissue evidence="9">Old leaves</tissue>
    </source>
</reference>
<evidence type="ECO:0000256" key="3">
    <source>
        <dbReference type="ARBA" id="ARBA00022448"/>
    </source>
</evidence>
<evidence type="ECO:0000313" key="9">
    <source>
        <dbReference type="EMBL" id="KAK8556884.1"/>
    </source>
</evidence>
<keyword evidence="10" id="KW-1185">Reference proteome</keyword>
<evidence type="ECO:0000256" key="7">
    <source>
        <dbReference type="ARBA" id="ARBA00023294"/>
    </source>
</evidence>
<name>A0ABR2EDJ5_9ROSI</name>
<accession>A0ABR2EDJ5</accession>
<protein>
    <submittedName>
        <fullName evidence="9">Uncharacterized protein</fullName>
    </submittedName>
</protein>
<keyword evidence="6 8" id="KW-0472">Membrane</keyword>
<comment type="caution">
    <text evidence="9">The sequence shown here is derived from an EMBL/GenBank/DDBJ whole genome shotgun (WGS) entry which is preliminary data.</text>
</comment>
<sequence>MQVQDYAHFLDGGKEAHSKSEYSCSCVRSHLVKHPIQAALPPGVVPFVFTKEYNVYPDTLSTGVIFGMLIAVPVALIYYLILAL</sequence>
<dbReference type="PANTHER" id="PTHR31752:SF40">
    <property type="entry name" value="AUXIN EFFLUX CARRIER COMPONENT 8"/>
    <property type="match status" value="1"/>
</dbReference>
<gene>
    <name evidence="9" type="ORF">V6N12_003275</name>
</gene>
<evidence type="ECO:0000256" key="4">
    <source>
        <dbReference type="ARBA" id="ARBA00022692"/>
    </source>
</evidence>
<proteinExistence type="inferred from homology"/>
<dbReference type="Pfam" id="PF03547">
    <property type="entry name" value="Mem_trans"/>
    <property type="match status" value="1"/>
</dbReference>
<evidence type="ECO:0000313" key="10">
    <source>
        <dbReference type="Proteomes" id="UP001472677"/>
    </source>
</evidence>
<keyword evidence="5 8" id="KW-1133">Transmembrane helix</keyword>